<keyword evidence="3 4" id="KW-0998">Cell outer membrane</keyword>
<name>A0ABW8PVC8_9GAMM</name>
<evidence type="ECO:0000256" key="3">
    <source>
        <dbReference type="ARBA" id="ARBA00023237"/>
    </source>
</evidence>
<reference evidence="6 7" key="1">
    <citation type="submission" date="2024-02" db="EMBL/GenBank/DDBJ databases">
        <title>Marinospirillum sp. MEB 164 isolated from Lonar lake sediment.</title>
        <authorList>
            <person name="Joshi A."/>
            <person name="Thite S."/>
        </authorList>
    </citation>
    <scope>NUCLEOTIDE SEQUENCE [LARGE SCALE GENOMIC DNA]</scope>
    <source>
        <strain evidence="6 7">MEB164</strain>
    </source>
</reference>
<dbReference type="PANTHER" id="PTHR37482">
    <property type="entry name" value="OUTER MEMBRANE PROTEIN ASSEMBLY FACTOR BAME"/>
    <property type="match status" value="1"/>
</dbReference>
<evidence type="ECO:0000313" key="6">
    <source>
        <dbReference type="EMBL" id="MFK7160240.1"/>
    </source>
</evidence>
<keyword evidence="4" id="KW-0449">Lipoprotein</keyword>
<comment type="caution">
    <text evidence="6">The sequence shown here is derived from an EMBL/GenBank/DDBJ whole genome shotgun (WGS) entry which is preliminary data.</text>
</comment>
<gene>
    <name evidence="4 6" type="primary">bamE</name>
    <name evidence="6" type="ORF">V6U78_04225</name>
</gene>
<dbReference type="InterPro" id="IPR037873">
    <property type="entry name" value="BamE-like"/>
</dbReference>
<accession>A0ABW8PVC8</accession>
<dbReference type="Proteomes" id="UP001621714">
    <property type="component" value="Unassembled WGS sequence"/>
</dbReference>
<evidence type="ECO:0000256" key="1">
    <source>
        <dbReference type="ARBA" id="ARBA00022729"/>
    </source>
</evidence>
<dbReference type="HAMAP" id="MF_00925">
    <property type="entry name" value="OM_assembly_BamE"/>
    <property type="match status" value="1"/>
</dbReference>
<dbReference type="Pfam" id="PF04355">
    <property type="entry name" value="BamE"/>
    <property type="match status" value="1"/>
</dbReference>
<dbReference type="PROSITE" id="PS51257">
    <property type="entry name" value="PROKAR_LIPOPROTEIN"/>
    <property type="match status" value="1"/>
</dbReference>
<evidence type="ECO:0000259" key="5">
    <source>
        <dbReference type="Pfam" id="PF04355"/>
    </source>
</evidence>
<keyword evidence="7" id="KW-1185">Reference proteome</keyword>
<comment type="subcellular location">
    <subcellularLocation>
        <location evidence="4">Cell outer membrane</location>
        <topology evidence="4">Lipid-anchor</topology>
    </subcellularLocation>
</comment>
<comment type="function">
    <text evidence="4">Part of the outer membrane protein assembly complex, which is involved in assembly and insertion of beta-barrel proteins into the outer membrane.</text>
</comment>
<keyword evidence="4" id="KW-0564">Palmitate</keyword>
<dbReference type="EMBL" id="JBANFI010000002">
    <property type="protein sequence ID" value="MFK7160240.1"/>
    <property type="molecule type" value="Genomic_DNA"/>
</dbReference>
<keyword evidence="1 4" id="KW-0732">Signal</keyword>
<organism evidence="6 7">
    <name type="scientific">Marinospirillum alkalitolerans</name>
    <dbReference type="NCBI Taxonomy" id="3123374"/>
    <lineage>
        <taxon>Bacteria</taxon>
        <taxon>Pseudomonadati</taxon>
        <taxon>Pseudomonadota</taxon>
        <taxon>Gammaproteobacteria</taxon>
        <taxon>Oceanospirillales</taxon>
        <taxon>Oceanospirillaceae</taxon>
        <taxon>Marinospirillum</taxon>
    </lineage>
</organism>
<dbReference type="InterPro" id="IPR026592">
    <property type="entry name" value="BamE"/>
</dbReference>
<sequence>MKNPTKLLTFVFFALFLSGCGLFSPFQQEIQQGNLLDQDDVAQLREGMTAEQVTFLLGSPLLRDPERPLEWHYIEQKRVGRALVHRHEVRLVFTQQQGQLRVASIETTRLTNQ</sequence>
<comment type="subunit">
    <text evidence="4">Part of the Bam complex.</text>
</comment>
<evidence type="ECO:0000256" key="2">
    <source>
        <dbReference type="ARBA" id="ARBA00023136"/>
    </source>
</evidence>
<feature type="domain" description="Outer membrane protein assembly factor BamE" evidence="5">
    <location>
        <begin position="33"/>
        <end position="96"/>
    </location>
</feature>
<protein>
    <recommendedName>
        <fullName evidence="4">Outer membrane protein assembly factor BamE</fullName>
    </recommendedName>
</protein>
<evidence type="ECO:0000256" key="4">
    <source>
        <dbReference type="HAMAP-Rule" id="MF_00925"/>
    </source>
</evidence>
<dbReference type="InterPro" id="IPR007450">
    <property type="entry name" value="BamE_dom"/>
</dbReference>
<dbReference type="RefSeq" id="WP_405337551.1">
    <property type="nucleotide sequence ID" value="NZ_JBANFI010000002.1"/>
</dbReference>
<proteinExistence type="inferred from homology"/>
<evidence type="ECO:0000313" key="7">
    <source>
        <dbReference type="Proteomes" id="UP001621714"/>
    </source>
</evidence>
<dbReference type="PANTHER" id="PTHR37482:SF1">
    <property type="entry name" value="OUTER MEMBRANE PROTEIN ASSEMBLY FACTOR BAME"/>
    <property type="match status" value="1"/>
</dbReference>
<comment type="similarity">
    <text evidence="4">Belongs to the BamE family.</text>
</comment>
<keyword evidence="2 4" id="KW-0472">Membrane</keyword>
<dbReference type="Gene3D" id="3.30.1450.10">
    <property type="match status" value="1"/>
</dbReference>